<evidence type="ECO:0000313" key="2">
    <source>
        <dbReference type="EMBL" id="CAF1382825.1"/>
    </source>
</evidence>
<dbReference type="EMBL" id="CAJNON010000808">
    <property type="protein sequence ID" value="CAF1382825.1"/>
    <property type="molecule type" value="Genomic_DNA"/>
</dbReference>
<proteinExistence type="predicted"/>
<dbReference type="EMBL" id="CAJNOE010001372">
    <property type="protein sequence ID" value="CAF1417387.1"/>
    <property type="molecule type" value="Genomic_DNA"/>
</dbReference>
<dbReference type="AlphaFoldDB" id="A0A815JPR3"/>
<dbReference type="Proteomes" id="UP000663891">
    <property type="component" value="Unassembled WGS sequence"/>
</dbReference>
<protein>
    <submittedName>
        <fullName evidence="2">Uncharacterized protein</fullName>
    </submittedName>
</protein>
<keyword evidence="1" id="KW-0472">Membrane</keyword>
<dbReference type="EMBL" id="CAJOBB010003596">
    <property type="protein sequence ID" value="CAF4049050.1"/>
    <property type="molecule type" value="Genomic_DNA"/>
</dbReference>
<name>A0A815JPR3_9BILA</name>
<keyword evidence="1" id="KW-1133">Transmembrane helix</keyword>
<feature type="transmembrane region" description="Helical" evidence="1">
    <location>
        <begin position="60"/>
        <end position="79"/>
    </location>
</feature>
<comment type="caution">
    <text evidence="2">The sequence shown here is derived from an EMBL/GenBank/DDBJ whole genome shotgun (WGS) entry which is preliminary data.</text>
</comment>
<organism evidence="2 5">
    <name type="scientific">Adineta steineri</name>
    <dbReference type="NCBI Taxonomy" id="433720"/>
    <lineage>
        <taxon>Eukaryota</taxon>
        <taxon>Metazoa</taxon>
        <taxon>Spiralia</taxon>
        <taxon>Gnathifera</taxon>
        <taxon>Rotifera</taxon>
        <taxon>Eurotatoria</taxon>
        <taxon>Bdelloidea</taxon>
        <taxon>Adinetida</taxon>
        <taxon>Adinetidae</taxon>
        <taxon>Adineta</taxon>
    </lineage>
</organism>
<reference evidence="2" key="1">
    <citation type="submission" date="2021-02" db="EMBL/GenBank/DDBJ databases">
        <authorList>
            <person name="Nowell W R."/>
        </authorList>
    </citation>
    <scope>NUCLEOTIDE SEQUENCE</scope>
</reference>
<accession>A0A815JPR3</accession>
<evidence type="ECO:0000313" key="3">
    <source>
        <dbReference type="EMBL" id="CAF1417387.1"/>
    </source>
</evidence>
<evidence type="ECO:0000313" key="4">
    <source>
        <dbReference type="EMBL" id="CAF4049050.1"/>
    </source>
</evidence>
<dbReference type="Proteomes" id="UP000663860">
    <property type="component" value="Unassembled WGS sequence"/>
</dbReference>
<dbReference type="Proteomes" id="UP000663868">
    <property type="component" value="Unassembled WGS sequence"/>
</dbReference>
<keyword evidence="1" id="KW-0812">Transmembrane</keyword>
<dbReference type="OrthoDB" id="10421897at2759"/>
<evidence type="ECO:0000256" key="1">
    <source>
        <dbReference type="SAM" id="Phobius"/>
    </source>
</evidence>
<gene>
    <name evidence="3" type="ORF">IZO911_LOCUS40457</name>
    <name evidence="4" type="ORF">KXQ929_LOCUS31410</name>
    <name evidence="2" type="ORF">VCS650_LOCUS35503</name>
</gene>
<sequence length="102" mass="12137">MMVSNNNQCHNDHSMENKKLVNRPMRPLAFLKQRLANSVDLRQWMPPIDNQQDMKTWYRIYLFGCSCTSAFTGLCNYLFKCSIGRQNSISRLFIYYNDQMIQ</sequence>
<evidence type="ECO:0000313" key="5">
    <source>
        <dbReference type="Proteomes" id="UP000663891"/>
    </source>
</evidence>
<dbReference type="Gene3D" id="3.90.70.10">
    <property type="entry name" value="Cysteine proteinases"/>
    <property type="match status" value="1"/>
</dbReference>